<evidence type="ECO:0000259" key="7">
    <source>
        <dbReference type="Pfam" id="PF07732"/>
    </source>
</evidence>
<keyword evidence="9" id="KW-1185">Reference proteome</keyword>
<evidence type="ECO:0000313" key="9">
    <source>
        <dbReference type="Proteomes" id="UP001499915"/>
    </source>
</evidence>
<dbReference type="Pfam" id="PF00394">
    <property type="entry name" value="Cu-oxidase"/>
    <property type="match status" value="1"/>
</dbReference>
<evidence type="ECO:0000259" key="5">
    <source>
        <dbReference type="Pfam" id="PF00394"/>
    </source>
</evidence>
<name>A0ABN1I5H9_9GAMM</name>
<evidence type="ECO:0000256" key="1">
    <source>
        <dbReference type="ARBA" id="ARBA00022723"/>
    </source>
</evidence>
<feature type="domain" description="Plastocyanin-like" evidence="5">
    <location>
        <begin position="243"/>
        <end position="342"/>
    </location>
</feature>
<dbReference type="InterPro" id="IPR001117">
    <property type="entry name" value="Cu-oxidase_2nd"/>
</dbReference>
<keyword evidence="4" id="KW-0732">Signal</keyword>
<evidence type="ECO:0000259" key="6">
    <source>
        <dbReference type="Pfam" id="PF07731"/>
    </source>
</evidence>
<keyword evidence="3" id="KW-0186">Copper</keyword>
<keyword evidence="2" id="KW-0560">Oxidoreductase</keyword>
<dbReference type="PANTHER" id="PTHR11709:SF394">
    <property type="entry name" value="FI03373P-RELATED"/>
    <property type="match status" value="1"/>
</dbReference>
<evidence type="ECO:0000256" key="3">
    <source>
        <dbReference type="ARBA" id="ARBA00023008"/>
    </source>
</evidence>
<dbReference type="EMBL" id="BAAAET010000002">
    <property type="protein sequence ID" value="GAA0689885.1"/>
    <property type="molecule type" value="Genomic_DNA"/>
</dbReference>
<keyword evidence="1" id="KW-0479">Metal-binding</keyword>
<dbReference type="PROSITE" id="PS51318">
    <property type="entry name" value="TAT"/>
    <property type="match status" value="1"/>
</dbReference>
<reference evidence="8 9" key="1">
    <citation type="journal article" date="2019" name="Int. J. Syst. Evol. Microbiol.">
        <title>The Global Catalogue of Microorganisms (GCM) 10K type strain sequencing project: providing services to taxonomists for standard genome sequencing and annotation.</title>
        <authorList>
            <consortium name="The Broad Institute Genomics Platform"/>
            <consortium name="The Broad Institute Genome Sequencing Center for Infectious Disease"/>
            <person name="Wu L."/>
            <person name="Ma J."/>
        </authorList>
    </citation>
    <scope>NUCLEOTIDE SEQUENCE [LARGE SCALE GENOMIC DNA]</scope>
    <source>
        <strain evidence="8 9">JCM 15134</strain>
    </source>
</reference>
<dbReference type="InterPro" id="IPR045087">
    <property type="entry name" value="Cu-oxidase_fam"/>
</dbReference>
<dbReference type="SUPFAM" id="SSF49503">
    <property type="entry name" value="Cupredoxins"/>
    <property type="match status" value="3"/>
</dbReference>
<evidence type="ECO:0000256" key="2">
    <source>
        <dbReference type="ARBA" id="ARBA00023002"/>
    </source>
</evidence>
<dbReference type="NCBIfam" id="TIGR01480">
    <property type="entry name" value="copper_res_A"/>
    <property type="match status" value="1"/>
</dbReference>
<sequence length="655" mass="72831">MSKDNILRAPARRRFVQGLALGSLAAGLGLNARPLLAASTPVAQTQHLLTGTDFDLEIGHQIVNFTGKEKLATTVNGSLPAPILRWREGERVRLNVRNRLDTDSSIHWHGIILPTEMDGVPGLSFDGIAPGEEFSYEFDVAQSGTYWYHSHSGFQEQTGLYGAIIIDPKEPEPFSYDRDYILMLSDWSDTPPERIYSNLKKMSHYYNRRERTLADDFIPEAQRDGLSTVLSRRQMWEKMRMSDRDISDVTGYTYTFLMNGQPPAAGWTGLFTPGEKVRLRVINAAAMTFFDLRIPGLKMTVVACDGQYVKPVSVDEFRIGIAETIDVIVEPEAHQAYSLFAQAIDRSGYAHGQLTPDPALKASPPAMDPAPELTHMDMGMDMAKMGNGHSGHSMPAMPMQGDHTGHDMPMQNAHAGHDMPAAHQAAMPQNEHQHMSASMSQHAMVAPSMVAQGMNHPVGTHGSHGQGMRHGAEKPYQGHPLSAGMTVHADSEFGPHVDMRAEAPQYRLDDPGVGLRNNGRKVLTYADLRSLYPTPDSREPGREIELHLTGNMSRYMWSINGIRYADADPIHLTYGERVRITLVNDTMMPHPVHLHGMWSDLETGDATHLPRKHTLVVQPGARLSYLVTADARGEWAFHCHLLYHMMGMFRKVVVS</sequence>
<dbReference type="InterPro" id="IPR006311">
    <property type="entry name" value="TAT_signal"/>
</dbReference>
<dbReference type="Gene3D" id="2.60.40.420">
    <property type="entry name" value="Cupredoxins - blue copper proteins"/>
    <property type="match status" value="3"/>
</dbReference>
<feature type="domain" description="Plastocyanin-like" evidence="7">
    <location>
        <begin position="61"/>
        <end position="170"/>
    </location>
</feature>
<dbReference type="InterPro" id="IPR008972">
    <property type="entry name" value="Cupredoxin"/>
</dbReference>
<dbReference type="InterPro" id="IPR034279">
    <property type="entry name" value="CuRO_3_CopA"/>
</dbReference>
<dbReference type="InterPro" id="IPR006376">
    <property type="entry name" value="Cu-R_CopA"/>
</dbReference>
<dbReference type="PROSITE" id="PS00079">
    <property type="entry name" value="MULTICOPPER_OXIDASE1"/>
    <property type="match status" value="1"/>
</dbReference>
<feature type="domain" description="Plastocyanin-like" evidence="6">
    <location>
        <begin position="539"/>
        <end position="654"/>
    </location>
</feature>
<dbReference type="InterPro" id="IPR034282">
    <property type="entry name" value="CuRO_2_CopA"/>
</dbReference>
<organism evidence="8 9">
    <name type="scientific">Marinobacterium maritimum</name>
    <dbReference type="NCBI Taxonomy" id="500162"/>
    <lineage>
        <taxon>Bacteria</taxon>
        <taxon>Pseudomonadati</taxon>
        <taxon>Pseudomonadota</taxon>
        <taxon>Gammaproteobacteria</taxon>
        <taxon>Oceanospirillales</taxon>
        <taxon>Oceanospirillaceae</taxon>
        <taxon>Marinobacterium</taxon>
    </lineage>
</organism>
<dbReference type="Pfam" id="PF07731">
    <property type="entry name" value="Cu-oxidase_2"/>
    <property type="match status" value="1"/>
</dbReference>
<dbReference type="RefSeq" id="WP_343804622.1">
    <property type="nucleotide sequence ID" value="NZ_BAAAET010000002.1"/>
</dbReference>
<dbReference type="InterPro" id="IPR011706">
    <property type="entry name" value="Cu-oxidase_C"/>
</dbReference>
<evidence type="ECO:0000256" key="4">
    <source>
        <dbReference type="SAM" id="SignalP"/>
    </source>
</evidence>
<feature type="chain" id="PRO_5045907540" evidence="4">
    <location>
        <begin position="38"/>
        <end position="655"/>
    </location>
</feature>
<dbReference type="InterPro" id="IPR011707">
    <property type="entry name" value="Cu-oxidase-like_N"/>
</dbReference>
<protein>
    <submittedName>
        <fullName evidence="8">Copper resistance system multicopper oxidase</fullName>
    </submittedName>
</protein>
<dbReference type="InterPro" id="IPR033138">
    <property type="entry name" value="Cu_oxidase_CS"/>
</dbReference>
<dbReference type="PANTHER" id="PTHR11709">
    <property type="entry name" value="MULTI-COPPER OXIDASE"/>
    <property type="match status" value="1"/>
</dbReference>
<proteinExistence type="predicted"/>
<dbReference type="Pfam" id="PF07732">
    <property type="entry name" value="Cu-oxidase_3"/>
    <property type="match status" value="1"/>
</dbReference>
<dbReference type="CDD" id="cd13874">
    <property type="entry name" value="CuRO_2_CopA"/>
    <property type="match status" value="1"/>
</dbReference>
<dbReference type="Proteomes" id="UP001499915">
    <property type="component" value="Unassembled WGS sequence"/>
</dbReference>
<evidence type="ECO:0000313" key="8">
    <source>
        <dbReference type="EMBL" id="GAA0689885.1"/>
    </source>
</evidence>
<dbReference type="CDD" id="cd13896">
    <property type="entry name" value="CuRO_3_CopA"/>
    <property type="match status" value="1"/>
</dbReference>
<comment type="caution">
    <text evidence="8">The sequence shown here is derived from an EMBL/GenBank/DDBJ whole genome shotgun (WGS) entry which is preliminary data.</text>
</comment>
<feature type="signal peptide" evidence="4">
    <location>
        <begin position="1"/>
        <end position="37"/>
    </location>
</feature>
<accession>A0ABN1I5H9</accession>
<gene>
    <name evidence="8" type="ORF">GCM10009104_15540</name>
</gene>